<dbReference type="InterPro" id="IPR018056">
    <property type="entry name" value="Kringle_CS"/>
</dbReference>
<dbReference type="PANTHER" id="PTHR22906:SF43">
    <property type="entry name" value="PROPERDIN"/>
    <property type="match status" value="1"/>
</dbReference>
<proteinExistence type="predicted"/>
<evidence type="ECO:0000256" key="2">
    <source>
        <dbReference type="ARBA" id="ARBA00004613"/>
    </source>
</evidence>
<dbReference type="InterPro" id="IPR020067">
    <property type="entry name" value="Frizzled_dom"/>
</dbReference>
<dbReference type="InterPro" id="IPR036790">
    <property type="entry name" value="Frizzled_dom_sf"/>
</dbReference>
<dbReference type="SMART" id="SM00209">
    <property type="entry name" value="TSP1"/>
    <property type="match status" value="3"/>
</dbReference>
<dbReference type="InterPro" id="IPR000001">
    <property type="entry name" value="Kringle"/>
</dbReference>
<dbReference type="GO" id="GO:0005524">
    <property type="term" value="F:ATP binding"/>
    <property type="evidence" value="ECO:0007669"/>
    <property type="project" value="UniProtKB-KW"/>
</dbReference>
<dbReference type="Gene3D" id="2.20.100.10">
    <property type="entry name" value="Thrombospondin type-1 (TSP1) repeat"/>
    <property type="match status" value="3"/>
</dbReference>
<evidence type="ECO:0000256" key="7">
    <source>
        <dbReference type="ARBA" id="ARBA00022737"/>
    </source>
</evidence>
<evidence type="ECO:0000256" key="6">
    <source>
        <dbReference type="ARBA" id="ARBA00022729"/>
    </source>
</evidence>
<dbReference type="PROSITE" id="PS50038">
    <property type="entry name" value="FZ"/>
    <property type="match status" value="1"/>
</dbReference>
<evidence type="ECO:0000256" key="4">
    <source>
        <dbReference type="ARBA" id="ARBA00022553"/>
    </source>
</evidence>
<dbReference type="SUPFAM" id="SSF57440">
    <property type="entry name" value="Kringle-like"/>
    <property type="match status" value="1"/>
</dbReference>
<dbReference type="PROSITE" id="PS50092">
    <property type="entry name" value="TSP1"/>
    <property type="match status" value="3"/>
</dbReference>
<dbReference type="AlphaFoldDB" id="A0A7D9DDF3"/>
<protein>
    <submittedName>
        <fullName evidence="12">Partial</fullName>
    </submittedName>
</protein>
<dbReference type="EMBL" id="CACRXK020000487">
    <property type="protein sequence ID" value="CAB3982291.1"/>
    <property type="molecule type" value="Genomic_DNA"/>
</dbReference>
<evidence type="ECO:0000256" key="10">
    <source>
        <dbReference type="ARBA" id="ARBA00023157"/>
    </source>
</evidence>
<keyword evidence="7" id="KW-0677">Repeat</keyword>
<feature type="disulfide bond" evidence="11">
    <location>
        <begin position="183"/>
        <end position="260"/>
    </location>
</feature>
<evidence type="ECO:0000256" key="1">
    <source>
        <dbReference type="ARBA" id="ARBA00004479"/>
    </source>
</evidence>
<evidence type="ECO:0000256" key="8">
    <source>
        <dbReference type="ARBA" id="ARBA00022741"/>
    </source>
</evidence>
<dbReference type="InterPro" id="IPR013806">
    <property type="entry name" value="Kringle-like"/>
</dbReference>
<evidence type="ECO:0000256" key="5">
    <source>
        <dbReference type="ARBA" id="ARBA00022572"/>
    </source>
</evidence>
<feature type="non-terminal residue" evidence="12">
    <location>
        <position position="1"/>
    </location>
</feature>
<dbReference type="InterPro" id="IPR036383">
    <property type="entry name" value="TSP1_rpt_sf"/>
</dbReference>
<dbReference type="InterPro" id="IPR038178">
    <property type="entry name" value="Kringle_sf"/>
</dbReference>
<keyword evidence="13" id="KW-1185">Reference proteome</keyword>
<dbReference type="Proteomes" id="UP001152795">
    <property type="component" value="Unassembled WGS sequence"/>
</dbReference>
<organism evidence="12 13">
    <name type="scientific">Paramuricea clavata</name>
    <name type="common">Red gorgonian</name>
    <name type="synonym">Violescent sea-whip</name>
    <dbReference type="NCBI Taxonomy" id="317549"/>
    <lineage>
        <taxon>Eukaryota</taxon>
        <taxon>Metazoa</taxon>
        <taxon>Cnidaria</taxon>
        <taxon>Anthozoa</taxon>
        <taxon>Octocorallia</taxon>
        <taxon>Malacalcyonacea</taxon>
        <taxon>Plexauridae</taxon>
        <taxon>Paramuricea</taxon>
    </lineage>
</organism>
<dbReference type="OrthoDB" id="407616at2759"/>
<evidence type="ECO:0000256" key="11">
    <source>
        <dbReference type="PROSITE-ProRule" id="PRU00121"/>
    </source>
</evidence>
<dbReference type="SMART" id="SM00130">
    <property type="entry name" value="KR"/>
    <property type="match status" value="1"/>
</dbReference>
<dbReference type="SUPFAM" id="SSF82895">
    <property type="entry name" value="TSP-1 type 1 repeat"/>
    <property type="match status" value="3"/>
</dbReference>
<dbReference type="PRINTS" id="PR00018">
    <property type="entry name" value="KRINGLE"/>
</dbReference>
<dbReference type="GO" id="GO:0016020">
    <property type="term" value="C:membrane"/>
    <property type="evidence" value="ECO:0007669"/>
    <property type="project" value="UniProtKB-SubCell"/>
</dbReference>
<keyword evidence="3" id="KW-0964">Secreted</keyword>
<dbReference type="InterPro" id="IPR000884">
    <property type="entry name" value="TSP1_rpt"/>
</dbReference>
<comment type="subcellular location">
    <subcellularLocation>
        <location evidence="1">Membrane</location>
        <topology evidence="1">Single-pass type I membrane protein</topology>
    </subcellularLocation>
    <subcellularLocation>
        <location evidence="2">Secreted</location>
    </subcellularLocation>
</comment>
<dbReference type="PANTHER" id="PTHR22906">
    <property type="entry name" value="PROPERDIN"/>
    <property type="match status" value="1"/>
</dbReference>
<comment type="caution">
    <text evidence="11">Lacks conserved residue(s) required for the propagation of feature annotation.</text>
</comment>
<dbReference type="Gene3D" id="2.40.20.10">
    <property type="entry name" value="Plasminogen Kringle 4"/>
    <property type="match status" value="1"/>
</dbReference>
<reference evidence="12" key="1">
    <citation type="submission" date="2020-04" db="EMBL/GenBank/DDBJ databases">
        <authorList>
            <person name="Alioto T."/>
            <person name="Alioto T."/>
            <person name="Gomez Garrido J."/>
        </authorList>
    </citation>
    <scope>NUCLEOTIDE SEQUENCE</scope>
    <source>
        <strain evidence="12">A484AB</strain>
    </source>
</reference>
<keyword evidence="5 11" id="KW-0420">Kringle</keyword>
<keyword evidence="10 11" id="KW-1015">Disulfide bond</keyword>
<keyword evidence="6" id="KW-0732">Signal</keyword>
<name>A0A7D9DDF3_PARCT</name>
<dbReference type="Gene3D" id="1.10.2000.10">
    <property type="entry name" value="Frizzled cysteine-rich domain"/>
    <property type="match status" value="1"/>
</dbReference>
<dbReference type="CDD" id="cd00108">
    <property type="entry name" value="KR"/>
    <property type="match status" value="1"/>
</dbReference>
<accession>A0A7D9DDF3</accession>
<gene>
    <name evidence="12" type="ORF">PACLA_8A071217</name>
</gene>
<dbReference type="PROSITE" id="PS00021">
    <property type="entry name" value="KRINGLE_1"/>
    <property type="match status" value="1"/>
</dbReference>
<keyword evidence="9" id="KW-0067">ATP-binding</keyword>
<dbReference type="Pfam" id="PF00090">
    <property type="entry name" value="TSP_1"/>
    <property type="match status" value="3"/>
</dbReference>
<dbReference type="Pfam" id="PF00051">
    <property type="entry name" value="Kringle"/>
    <property type="match status" value="1"/>
</dbReference>
<evidence type="ECO:0000313" key="13">
    <source>
        <dbReference type="Proteomes" id="UP001152795"/>
    </source>
</evidence>
<feature type="disulfide bond" evidence="11">
    <location>
        <begin position="204"/>
        <end position="243"/>
    </location>
</feature>
<evidence type="ECO:0000313" key="12">
    <source>
        <dbReference type="EMBL" id="CAB3982291.1"/>
    </source>
</evidence>
<keyword evidence="4" id="KW-0597">Phosphoprotein</keyword>
<evidence type="ECO:0000256" key="9">
    <source>
        <dbReference type="ARBA" id="ARBA00022840"/>
    </source>
</evidence>
<evidence type="ECO:0000256" key="3">
    <source>
        <dbReference type="ARBA" id="ARBA00022525"/>
    </source>
</evidence>
<dbReference type="InterPro" id="IPR052065">
    <property type="entry name" value="Compl_asym_regulator"/>
</dbReference>
<comment type="caution">
    <text evidence="12">The sequence shown here is derived from an EMBL/GenBank/DDBJ whole genome shotgun (WGS) entry which is preliminary data.</text>
</comment>
<dbReference type="PROSITE" id="PS50070">
    <property type="entry name" value="KRINGLE_2"/>
    <property type="match status" value="1"/>
</dbReference>
<keyword evidence="8" id="KW-0547">Nucleotide-binding</keyword>
<sequence>TCIPAEAEPTLNSSLCYPLVNFTRPFCQNHGITLPSYVYNTPQYQSWKNDEGNKDFDGVERFGLFKISAYLDVDITTVRKCLQITTTWFCHQYFPSCDGTQSVFMEQKICRESCLELIHICHKAWKMSFTYYTIRFPEERKFLLCELQPYRNAGDSPECRYFNGLANSTDAAPAPEWSGNADCLYLNGSSYHGNISVTASGIPCQSWREQCPHRHTMNNTYAELNNAKNYCRNPQNSGQRPWCYTTDRNKRWEYCDIPKCIPVDGSYGNWSLNSSCSVTCGKGFETWTRECNKPEPKYGGENCSHLGQPVEYRLCLAKSCPADGGYSNWTLSIPCNVSCGVGMEIWLRTCNNPEPKYSGRNCSSLGTRTEIRNCSTKPCPIDGMYNNWTKSSPCSVTCGHGVEIWTRQCDNPPGRYGGNCTNRGAAIEIRLCETELCPAHTHSQIIGITVAATVLVIIAAVAYLIFIIRRQRCKKESNDTSEEGAASFQGTGTSVQYQNLTSEGHPAPGVSRGVVRYQRDYMNTRTARISWYDRLQLIRPFAIDWLRNAWGKVNELGFSVYDVMQRDRHIVHTTSITYDRLGNFMEDDSAKSPVEARSSTTYDKVERPPEVILPSLSECASTTENV</sequence>
<dbReference type="FunFam" id="2.20.100.10:FF:000001">
    <property type="entry name" value="semaphorin-5A isoform X1"/>
    <property type="match status" value="1"/>
</dbReference>